<dbReference type="OMA" id="ICRIVFE"/>
<evidence type="ECO:0000313" key="2">
    <source>
        <dbReference type="EMBL" id="EGT56841.1"/>
    </source>
</evidence>
<dbReference type="Gene3D" id="3.40.960.10">
    <property type="entry name" value="VSR Endonuclease"/>
    <property type="match status" value="1"/>
</dbReference>
<proteinExistence type="predicted"/>
<feature type="compositionally biased region" description="Polar residues" evidence="1">
    <location>
        <begin position="13"/>
        <end position="24"/>
    </location>
</feature>
<protein>
    <recommendedName>
        <fullName evidence="4">DNA-directed DNA polymerase</fullName>
    </recommendedName>
</protein>
<dbReference type="PANTHER" id="PTHR48209:SF3">
    <property type="entry name" value="SYNDECAN_NEUREXIN DOMAIN-CONTAINING PROTEIN"/>
    <property type="match status" value="1"/>
</dbReference>
<feature type="region of interest" description="Disordered" evidence="1">
    <location>
        <begin position="1"/>
        <end position="98"/>
    </location>
</feature>
<dbReference type="EMBL" id="GL379857">
    <property type="protein sequence ID" value="EGT56841.1"/>
    <property type="molecule type" value="Genomic_DNA"/>
</dbReference>
<feature type="region of interest" description="Disordered" evidence="1">
    <location>
        <begin position="226"/>
        <end position="359"/>
    </location>
</feature>
<sequence>MPSPQMPTPNALLESSDSNPNSELISPHDIPFCHEIVLGDDDDDNSSIDSFEAYNPNPLPKTPSVTPPPRAAIDFGDDDDDDDDNDDDGSVLSTFSPRKIRRANSESSFFDTLHSPSPSDFLSGPLLPILRNRVTPILYSPENSITDGQRIELSPSPESCSPPVKKAKISVTTYQGPTQFSSTNSLSGPHVSVTTVWKIREDCLVSNGPASDKDYEPVKITIDLKKDQSKREMIDTARSGRGERFIVPKTDAKNELDLISSFFEEKQVEEDEDEQAEEDEEENEDEEEDEQDDEEEEDEEEEEQDDEEEDEEEDEQDDEEDEEEKEGEQDGDERDDNDNDDYDDEDDDDDDDDDDEENLPNVIQYGAGFRPIPPPEVETFVPNMNFSSPEEMKYLNRFVTYQDAVPEKINDRIVFMVNNGIRLRNLDKIEDMTIEEHVEKVFDIFIRRMIQLAKGSLEETVFWASKIEEFHVNHCTYSKGNGHVLMNNLALHLQSDKEIKFDHMLEFSMFVFKDTRDTSRRGGYTLNDRVKKILRLNRQYVQTDGYCLPVSIVIGKAKSDHVNFRKSESDRKEAQLLLRSVTRNDKKSAPKNQLVEAKKLLRQCGLDENKSTHDFEDLKTIASFLKEYQFVVWHFDSSHQNITIRDHLNTGAQRFVGLYFENNHYEHFIPHTGADSLRTTFCHKCSKLIHHSGSSDNNAHSTRCKGQCRKCGFTDCVPDGKIQVCKDCNVTFFGESCYRRHMEKRSIAAFPHCKKYRYCNQCFSSVRRVEYCGVEHVCGQRICGICRQAQKPGHNCSFAPPNANQRRAVLKKQEKWRFLIYDFETITSDSSALPSFPTSTGPSHVPNLVVCSDLFNGWNPIVHCSTLASFVMFVMKFEHFKVGDVGYIPETGFPTRNNSPFALKYLQFLNSEDPSLKLQHALSKGEKVIACGRNSYYVDGYCEDTKTVYEVYGCFFHGCRSCFTARSIPSPCRPDGTVEDLYQQTIIRQVNIENAGYVVEAKWECEIKKKMASNKKMKDFFTEMLAHLKKQHYHLLKGHKISLTRGVKRPLDAPKSVLVTKKVRPISDKGHVLRNGSVKPFGYSQNARPLVENYPF</sequence>
<evidence type="ECO:0008006" key="4">
    <source>
        <dbReference type="Google" id="ProtNLM"/>
    </source>
</evidence>
<dbReference type="Proteomes" id="UP000008068">
    <property type="component" value="Unassembled WGS sequence"/>
</dbReference>
<reference evidence="3" key="1">
    <citation type="submission" date="2011-07" db="EMBL/GenBank/DDBJ databases">
        <authorList>
            <consortium name="Caenorhabditis brenneri Sequencing and Analysis Consortium"/>
            <person name="Wilson R.K."/>
        </authorList>
    </citation>
    <scope>NUCLEOTIDE SEQUENCE [LARGE SCALE GENOMIC DNA]</scope>
    <source>
        <strain evidence="3">PB2801</strain>
    </source>
</reference>
<accession>G0NBA3</accession>
<evidence type="ECO:0000256" key="1">
    <source>
        <dbReference type="SAM" id="MobiDB-lite"/>
    </source>
</evidence>
<dbReference type="OrthoDB" id="5983936at2759"/>
<dbReference type="AlphaFoldDB" id="G0NBA3"/>
<name>G0NBA3_CAEBE</name>
<feature type="compositionally biased region" description="Acidic residues" evidence="1">
    <location>
        <begin position="75"/>
        <end position="89"/>
    </location>
</feature>
<feature type="compositionally biased region" description="Basic and acidic residues" evidence="1">
    <location>
        <begin position="226"/>
        <end position="256"/>
    </location>
</feature>
<dbReference type="HOGENOM" id="CLU_283892_0_0_1"/>
<organism evidence="3">
    <name type="scientific">Caenorhabditis brenneri</name>
    <name type="common">Nematode worm</name>
    <dbReference type="NCBI Taxonomy" id="135651"/>
    <lineage>
        <taxon>Eukaryota</taxon>
        <taxon>Metazoa</taxon>
        <taxon>Ecdysozoa</taxon>
        <taxon>Nematoda</taxon>
        <taxon>Chromadorea</taxon>
        <taxon>Rhabditida</taxon>
        <taxon>Rhabditina</taxon>
        <taxon>Rhabditomorpha</taxon>
        <taxon>Rhabditoidea</taxon>
        <taxon>Rhabditidae</taxon>
        <taxon>Peloderinae</taxon>
        <taxon>Caenorhabditis</taxon>
    </lineage>
</organism>
<dbReference type="STRING" id="135651.G0NBA3"/>
<gene>
    <name evidence="2" type="ORF">CAEBREN_21889</name>
</gene>
<dbReference type="PANTHER" id="PTHR48209">
    <property type="entry name" value="AGL056WP"/>
    <property type="match status" value="1"/>
</dbReference>
<evidence type="ECO:0000313" key="3">
    <source>
        <dbReference type="Proteomes" id="UP000008068"/>
    </source>
</evidence>
<keyword evidence="3" id="KW-1185">Reference proteome</keyword>
<dbReference type="InParanoid" id="G0NBA3"/>
<feature type="compositionally biased region" description="Acidic residues" evidence="1">
    <location>
        <begin position="267"/>
        <end position="358"/>
    </location>
</feature>
<feature type="compositionally biased region" description="Pro residues" evidence="1">
    <location>
        <begin position="57"/>
        <end position="70"/>
    </location>
</feature>